<reference evidence="2" key="1">
    <citation type="journal article" date="2017" name="Appl. Environ. Microbiol.">
        <title>Microdiversification of a pelagic Polynucleobacter species is mainly driven by acquisition of genomic islands from a partially interspecific gene pool.</title>
        <authorList>
            <person name="Hoetzinger M."/>
            <person name="Hahn M.W."/>
            <person name="Jezberova J."/>
            <person name="Schmidt J."/>
            <person name="Koll U."/>
        </authorList>
    </citation>
    <scope>NUCLEOTIDE SEQUENCE</scope>
    <source>
        <strain evidence="2">MWH-RechtKol4</strain>
    </source>
</reference>
<dbReference type="Pfam" id="PF11086">
    <property type="entry name" value="DUF2878"/>
    <property type="match status" value="1"/>
</dbReference>
<dbReference type="OMA" id="WLQAGWW"/>
<keyword evidence="1" id="KW-0812">Transmembrane</keyword>
<dbReference type="InterPro" id="IPR021306">
    <property type="entry name" value="DUF2878"/>
</dbReference>
<dbReference type="RefSeq" id="WP_011903670.1">
    <property type="nucleotide sequence ID" value="NZ_CP015016.1"/>
</dbReference>
<sequence length="177" mass="19653">MAKFWNFALFQLGWFACVLGAAHQKVFWAVTGTLAYIVLHAWHSPFPKAETRLLLKALAYGVITDTLIVNLGCLTFRDPWPSSHLSPLWMWVLWVLVATTINKSLSWLRGRPVLGAVLGGICGPMSYEAGIRMGAGAWEPGGRVTGFILVGIAWAIAIPLFFYWDESTTEDTLLKNQ</sequence>
<feature type="transmembrane region" description="Helical" evidence="1">
    <location>
        <begin position="88"/>
        <end position="107"/>
    </location>
</feature>
<feature type="transmembrane region" description="Helical" evidence="1">
    <location>
        <begin position="57"/>
        <end position="76"/>
    </location>
</feature>
<dbReference type="PROSITE" id="PS51257">
    <property type="entry name" value="PROKAR_LIPOPROTEIN"/>
    <property type="match status" value="1"/>
</dbReference>
<feature type="transmembrane region" description="Helical" evidence="1">
    <location>
        <begin position="143"/>
        <end position="164"/>
    </location>
</feature>
<evidence type="ECO:0000256" key="1">
    <source>
        <dbReference type="SAM" id="Phobius"/>
    </source>
</evidence>
<proteinExistence type="predicted"/>
<evidence type="ECO:0000313" key="2">
    <source>
        <dbReference type="EMBL" id="APC02015.1"/>
    </source>
</evidence>
<evidence type="ECO:0000313" key="3">
    <source>
        <dbReference type="Proteomes" id="UP000182060"/>
    </source>
</evidence>
<dbReference type="Proteomes" id="UP000182060">
    <property type="component" value="Chromosome"/>
</dbReference>
<dbReference type="EMBL" id="CP015017">
    <property type="protein sequence ID" value="APC02015.1"/>
    <property type="molecule type" value="Genomic_DNA"/>
</dbReference>
<accession>A0AAC9IU61</accession>
<gene>
    <name evidence="2" type="ORF">AOC25_10500</name>
</gene>
<protein>
    <recommendedName>
        <fullName evidence="4">DUF2878 domain-containing protein</fullName>
    </recommendedName>
</protein>
<dbReference type="AlphaFoldDB" id="A0AAC9IU61"/>
<organism evidence="2 3">
    <name type="scientific">Polynucleobacter asymbioticus</name>
    <dbReference type="NCBI Taxonomy" id="576611"/>
    <lineage>
        <taxon>Bacteria</taxon>
        <taxon>Pseudomonadati</taxon>
        <taxon>Pseudomonadota</taxon>
        <taxon>Betaproteobacteria</taxon>
        <taxon>Burkholderiales</taxon>
        <taxon>Burkholderiaceae</taxon>
        <taxon>Polynucleobacter</taxon>
    </lineage>
</organism>
<dbReference type="GeneID" id="31482223"/>
<keyword evidence="1" id="KW-0472">Membrane</keyword>
<name>A0AAC9IU61_9BURK</name>
<evidence type="ECO:0008006" key="4">
    <source>
        <dbReference type="Google" id="ProtNLM"/>
    </source>
</evidence>
<keyword evidence="1" id="KW-1133">Transmembrane helix</keyword>
<feature type="transmembrane region" description="Helical" evidence="1">
    <location>
        <begin position="113"/>
        <end position="131"/>
    </location>
</feature>